<accession>A0ABR9BMK1</accession>
<dbReference type="SUPFAM" id="SSF56322">
    <property type="entry name" value="ADC synthase"/>
    <property type="match status" value="1"/>
</dbReference>
<dbReference type="PANTHER" id="PTHR11236:SF49">
    <property type="entry name" value="ANTHRANILATE SYNTHASE COMPONENT 1"/>
    <property type="match status" value="1"/>
</dbReference>
<feature type="domain" description="Chorismate-utilising enzyme C-terminal" evidence="6">
    <location>
        <begin position="115"/>
        <end position="373"/>
    </location>
</feature>
<dbReference type="EMBL" id="JACYTP010000007">
    <property type="protein sequence ID" value="MBD8513551.1"/>
    <property type="molecule type" value="Genomic_DNA"/>
</dbReference>
<evidence type="ECO:0000259" key="5">
    <source>
        <dbReference type="Pfam" id="PF00117"/>
    </source>
</evidence>
<dbReference type="SUPFAM" id="SSF52317">
    <property type="entry name" value="Class I glutamine amidotransferase-like"/>
    <property type="match status" value="1"/>
</dbReference>
<dbReference type="PRINTS" id="PR00097">
    <property type="entry name" value="ANTSNTHASEII"/>
</dbReference>
<evidence type="ECO:0000256" key="2">
    <source>
        <dbReference type="ARBA" id="ARBA00022962"/>
    </source>
</evidence>
<comment type="catalytic activity">
    <reaction evidence="4">
        <text>chorismate + L-glutamine = anthranilate + pyruvate + L-glutamate + H(+)</text>
        <dbReference type="Rhea" id="RHEA:21732"/>
        <dbReference type="ChEBI" id="CHEBI:15361"/>
        <dbReference type="ChEBI" id="CHEBI:15378"/>
        <dbReference type="ChEBI" id="CHEBI:16567"/>
        <dbReference type="ChEBI" id="CHEBI:29748"/>
        <dbReference type="ChEBI" id="CHEBI:29985"/>
        <dbReference type="ChEBI" id="CHEBI:58359"/>
        <dbReference type="EC" id="4.1.3.27"/>
    </reaction>
</comment>
<feature type="domain" description="Glutamine amidotransferase" evidence="5">
    <location>
        <begin position="445"/>
        <end position="625"/>
    </location>
</feature>
<keyword evidence="2" id="KW-0315">Glutamine amidotransferase</keyword>
<sequence length="643" mass="71949">MSSLLSSIISNPEKPFAIIYRPTIDAGMVNIFKCSVDKHKVIHEAIEQTQSKSDKSLLLLPFRQVIENDYNAIDDEMPVLSLAIKASEKIPVHEFIHSIPDFSVNTNHEHYNLNDQEYSRRVRHLIDNEIGQGSGSNFVLQRKFHANIDEYEPSKLFSLFRQLLKTESSAYWVFMIQTGEQSFIGASPELHASLNDGEVMMNPISGTYAYPTNEPMDESILSFLSCKKEIGELSMVVDEELKMMSRLCEAGGQVSALKLKQLSRVAHTEYILSGQSDASIAKVLKETLPAPTVTGSPVQNACDVISRFEPEGRRYYSGVVAFVEKHGESTALDSAILIRTAEISQQGEVEITAGATIVRDSIPVNEANETRNKVASLYHAMFGVDQRLGAKQAHRLLDKQAISLNDIPGVQEVLARRSSENSNFWRTEPKQRNRQDDCYLGKKVLIIDGNDTFTSMLKTLFTSAGAIATVVKVAEEIDFTTYDLVLAGPGPGNPGDKSDKRVFLMRKLISRLIEAEHPFFAVCLSHQLLAQELGLPIIRLNPPNQGLQKAITLGNQKELVGFYNTFCVTADDMTILKMKERDIDLYLNETTHHIYAIQSSHFASVQFHLESFLTINGPQLLDYFVKPLLNYQYFKEAEVCAAI</sequence>
<evidence type="ECO:0000259" key="6">
    <source>
        <dbReference type="Pfam" id="PF00425"/>
    </source>
</evidence>
<dbReference type="Proteomes" id="UP000649768">
    <property type="component" value="Unassembled WGS sequence"/>
</dbReference>
<dbReference type="Pfam" id="PF00117">
    <property type="entry name" value="GATase"/>
    <property type="match status" value="1"/>
</dbReference>
<reference evidence="7 8" key="1">
    <citation type="submission" date="2020-09" db="EMBL/GenBank/DDBJ databases">
        <title>Photobacterium sp. CAU 1568 isolated from sand of Sido Beach.</title>
        <authorList>
            <person name="Kim W."/>
        </authorList>
    </citation>
    <scope>NUCLEOTIDE SEQUENCE [LARGE SCALE GENOMIC DNA]</scope>
    <source>
        <strain evidence="7 8">CAU 1568</strain>
    </source>
</reference>
<evidence type="ECO:0000313" key="7">
    <source>
        <dbReference type="EMBL" id="MBD8513551.1"/>
    </source>
</evidence>
<organism evidence="7 8">
    <name type="scientific">Photobacterium arenosum</name>
    <dbReference type="NCBI Taxonomy" id="2774143"/>
    <lineage>
        <taxon>Bacteria</taxon>
        <taxon>Pseudomonadati</taxon>
        <taxon>Pseudomonadota</taxon>
        <taxon>Gammaproteobacteria</taxon>
        <taxon>Vibrionales</taxon>
        <taxon>Vibrionaceae</taxon>
        <taxon>Photobacterium</taxon>
    </lineage>
</organism>
<evidence type="ECO:0000256" key="4">
    <source>
        <dbReference type="ARBA" id="ARBA00047683"/>
    </source>
</evidence>
<dbReference type="InterPro" id="IPR017926">
    <property type="entry name" value="GATASE"/>
</dbReference>
<dbReference type="InterPro" id="IPR029062">
    <property type="entry name" value="Class_I_gatase-like"/>
</dbReference>
<name>A0ABR9BMK1_9GAMM</name>
<dbReference type="CDD" id="cd01743">
    <property type="entry name" value="GATase1_Anthranilate_Synthase"/>
    <property type="match status" value="1"/>
</dbReference>
<keyword evidence="8" id="KW-1185">Reference proteome</keyword>
<evidence type="ECO:0000256" key="3">
    <source>
        <dbReference type="ARBA" id="ARBA00023239"/>
    </source>
</evidence>
<dbReference type="InterPro" id="IPR005801">
    <property type="entry name" value="ADC_synthase"/>
</dbReference>
<dbReference type="InterPro" id="IPR015890">
    <property type="entry name" value="Chorismate_C"/>
</dbReference>
<dbReference type="PRINTS" id="PR00096">
    <property type="entry name" value="GATASE"/>
</dbReference>
<dbReference type="Gene3D" id="3.60.120.10">
    <property type="entry name" value="Anthranilate synthase"/>
    <property type="match status" value="1"/>
</dbReference>
<comment type="caution">
    <text evidence="7">The sequence shown here is derived from an EMBL/GenBank/DDBJ whole genome shotgun (WGS) entry which is preliminary data.</text>
</comment>
<dbReference type="EC" id="4.1.3.27" evidence="1"/>
<keyword evidence="3" id="KW-0456">Lyase</keyword>
<dbReference type="Gene3D" id="3.40.50.880">
    <property type="match status" value="1"/>
</dbReference>
<dbReference type="RefSeq" id="WP_192016233.1">
    <property type="nucleotide sequence ID" value="NZ_JACYTP010000007.1"/>
</dbReference>
<gene>
    <name evidence="7" type="ORF">IFO68_12800</name>
</gene>
<protein>
    <recommendedName>
        <fullName evidence="1">anthranilate synthase</fullName>
        <ecNumber evidence="1">4.1.3.27</ecNumber>
    </recommendedName>
</protein>
<dbReference type="Pfam" id="PF00425">
    <property type="entry name" value="Chorismate_bind"/>
    <property type="match status" value="1"/>
</dbReference>
<dbReference type="InterPro" id="IPR006221">
    <property type="entry name" value="TrpG/PapA_dom"/>
</dbReference>
<evidence type="ECO:0000256" key="1">
    <source>
        <dbReference type="ARBA" id="ARBA00012266"/>
    </source>
</evidence>
<proteinExistence type="predicted"/>
<evidence type="ECO:0000313" key="8">
    <source>
        <dbReference type="Proteomes" id="UP000649768"/>
    </source>
</evidence>
<dbReference type="InterPro" id="IPR019999">
    <property type="entry name" value="Anth_synth_I-like"/>
</dbReference>
<dbReference type="PANTHER" id="PTHR11236">
    <property type="entry name" value="AMINOBENZOATE/ANTHRANILATE SYNTHASE"/>
    <property type="match status" value="1"/>
</dbReference>
<dbReference type="PROSITE" id="PS51273">
    <property type="entry name" value="GATASE_TYPE_1"/>
    <property type="match status" value="1"/>
</dbReference>